<keyword evidence="1" id="KW-0378">Hydrolase</keyword>
<name>A0A382CU79_9ZZZZ</name>
<dbReference type="GO" id="GO:0016787">
    <property type="term" value="F:hydrolase activity"/>
    <property type="evidence" value="ECO:0007669"/>
    <property type="project" value="UniProtKB-KW"/>
</dbReference>
<dbReference type="PANTHER" id="PTHR43283">
    <property type="entry name" value="BETA-LACTAMASE-RELATED"/>
    <property type="match status" value="1"/>
</dbReference>
<gene>
    <name evidence="3" type="ORF">METZ01_LOCUS182582</name>
</gene>
<dbReference type="Gene3D" id="3.40.710.10">
    <property type="entry name" value="DD-peptidase/beta-lactamase superfamily"/>
    <property type="match status" value="1"/>
</dbReference>
<accession>A0A382CU79</accession>
<proteinExistence type="predicted"/>
<feature type="domain" description="Beta-lactamase-related" evidence="2">
    <location>
        <begin position="92"/>
        <end position="344"/>
    </location>
</feature>
<dbReference type="SUPFAM" id="SSF56601">
    <property type="entry name" value="beta-lactamase/transpeptidase-like"/>
    <property type="match status" value="1"/>
</dbReference>
<sequence length="366" mass="40099">MSDTIPTALENPDPSSAGFNPSRLVAAVSFAKSNEIGWSRNIDDQLGKGEFEPPPWNEVLGPTKPRGGPTGMILRHGTVAATWGDLARADMTFSVAKSYLAILAGLALKDGLIEDVHEPVAKTALDDHFTSPQNCDVTWHHLLQQTSEWEGTLWGKPDLIDRNRQLGENADNTRKGQPRVLGPPGSFWEYNDVRVNRLSLSLLHLFRRPLADVLKERIMIPLGASNNWSWNAYRNAVATVDGVPMPSVPGGSHWGGGLWIGARDQALLGQLILQRGAWNGRQLISTDWLDAMCKPCPLKSEYGYMWWLNTDRVRYPAASIKALAAVGAGGNTILIDAAYDLVLVARWLDGLALNPLIEQTIDAIAE</sequence>
<evidence type="ECO:0000313" key="3">
    <source>
        <dbReference type="EMBL" id="SVB29728.1"/>
    </source>
</evidence>
<dbReference type="InterPro" id="IPR050789">
    <property type="entry name" value="Diverse_Enzym_Activities"/>
</dbReference>
<dbReference type="PANTHER" id="PTHR43283:SF11">
    <property type="entry name" value="BETA-LACTAMASE-RELATED DOMAIN-CONTAINING PROTEIN"/>
    <property type="match status" value="1"/>
</dbReference>
<organism evidence="3">
    <name type="scientific">marine metagenome</name>
    <dbReference type="NCBI Taxonomy" id="408172"/>
    <lineage>
        <taxon>unclassified sequences</taxon>
        <taxon>metagenomes</taxon>
        <taxon>ecological metagenomes</taxon>
    </lineage>
</organism>
<dbReference type="InterPro" id="IPR001466">
    <property type="entry name" value="Beta-lactam-related"/>
</dbReference>
<protein>
    <recommendedName>
        <fullName evidence="2">Beta-lactamase-related domain-containing protein</fullName>
    </recommendedName>
</protein>
<dbReference type="EMBL" id="UINC01036170">
    <property type="protein sequence ID" value="SVB29728.1"/>
    <property type="molecule type" value="Genomic_DNA"/>
</dbReference>
<reference evidence="3" key="1">
    <citation type="submission" date="2018-05" db="EMBL/GenBank/DDBJ databases">
        <authorList>
            <person name="Lanie J.A."/>
            <person name="Ng W.-L."/>
            <person name="Kazmierczak K.M."/>
            <person name="Andrzejewski T.M."/>
            <person name="Davidsen T.M."/>
            <person name="Wayne K.J."/>
            <person name="Tettelin H."/>
            <person name="Glass J.I."/>
            <person name="Rusch D."/>
            <person name="Podicherti R."/>
            <person name="Tsui H.-C.T."/>
            <person name="Winkler M.E."/>
        </authorList>
    </citation>
    <scope>NUCLEOTIDE SEQUENCE</scope>
</reference>
<dbReference type="Pfam" id="PF00144">
    <property type="entry name" value="Beta-lactamase"/>
    <property type="match status" value="1"/>
</dbReference>
<evidence type="ECO:0000259" key="2">
    <source>
        <dbReference type="Pfam" id="PF00144"/>
    </source>
</evidence>
<dbReference type="InterPro" id="IPR012338">
    <property type="entry name" value="Beta-lactam/transpept-like"/>
</dbReference>
<dbReference type="AlphaFoldDB" id="A0A382CU79"/>
<evidence type="ECO:0000256" key="1">
    <source>
        <dbReference type="ARBA" id="ARBA00022801"/>
    </source>
</evidence>